<comment type="similarity">
    <text evidence="1">Belongs to the universal stress protein A family.</text>
</comment>
<dbReference type="EMBL" id="JBHSPW010000005">
    <property type="protein sequence ID" value="MFC5893768.1"/>
    <property type="molecule type" value="Genomic_DNA"/>
</dbReference>
<dbReference type="Gene3D" id="3.40.50.620">
    <property type="entry name" value="HUPs"/>
    <property type="match status" value="2"/>
</dbReference>
<dbReference type="InterPro" id="IPR006016">
    <property type="entry name" value="UspA"/>
</dbReference>
<feature type="domain" description="UspA" evidence="2">
    <location>
        <begin position="6"/>
        <end position="137"/>
    </location>
</feature>
<proteinExistence type="inferred from homology"/>
<dbReference type="PRINTS" id="PR01438">
    <property type="entry name" value="UNVRSLSTRESS"/>
</dbReference>
<dbReference type="InterPro" id="IPR014729">
    <property type="entry name" value="Rossmann-like_a/b/a_fold"/>
</dbReference>
<comment type="caution">
    <text evidence="3">The sequence shown here is derived from an EMBL/GenBank/DDBJ whole genome shotgun (WGS) entry which is preliminary data.</text>
</comment>
<gene>
    <name evidence="3" type="ORF">ACFP3M_13155</name>
</gene>
<dbReference type="RefSeq" id="WP_345091410.1">
    <property type="nucleotide sequence ID" value="NZ_BAAAWG010000019.1"/>
</dbReference>
<evidence type="ECO:0000313" key="4">
    <source>
        <dbReference type="Proteomes" id="UP001596241"/>
    </source>
</evidence>
<evidence type="ECO:0000259" key="2">
    <source>
        <dbReference type="Pfam" id="PF00582"/>
    </source>
</evidence>
<organism evidence="3 4">
    <name type="scientific">Streptomyces ramulosus</name>
    <dbReference type="NCBI Taxonomy" id="47762"/>
    <lineage>
        <taxon>Bacteria</taxon>
        <taxon>Bacillati</taxon>
        <taxon>Actinomycetota</taxon>
        <taxon>Actinomycetes</taxon>
        <taxon>Kitasatosporales</taxon>
        <taxon>Streptomycetaceae</taxon>
        <taxon>Streptomyces</taxon>
    </lineage>
</organism>
<reference evidence="4" key="1">
    <citation type="journal article" date="2019" name="Int. J. Syst. Evol. Microbiol.">
        <title>The Global Catalogue of Microorganisms (GCM) 10K type strain sequencing project: providing services to taxonomists for standard genome sequencing and annotation.</title>
        <authorList>
            <consortium name="The Broad Institute Genomics Platform"/>
            <consortium name="The Broad Institute Genome Sequencing Center for Infectious Disease"/>
            <person name="Wu L."/>
            <person name="Ma J."/>
        </authorList>
    </citation>
    <scope>NUCLEOTIDE SEQUENCE [LARGE SCALE GENOMIC DNA]</scope>
    <source>
        <strain evidence="4">CGMCC 1.15809</strain>
    </source>
</reference>
<dbReference type="SUPFAM" id="SSF52402">
    <property type="entry name" value="Adenine nucleotide alpha hydrolases-like"/>
    <property type="match status" value="2"/>
</dbReference>
<evidence type="ECO:0000313" key="3">
    <source>
        <dbReference type="EMBL" id="MFC5893768.1"/>
    </source>
</evidence>
<evidence type="ECO:0000256" key="1">
    <source>
        <dbReference type="ARBA" id="ARBA00008791"/>
    </source>
</evidence>
<sequence length="300" mass="32002">MEPEVITVGLDGSAESLAAARWAAEEAERRHAVLRLLHAWILLAAEAPDTPPDRDRNAGARRLVEQALDEVRAGHQDLRIIEDLVGSEAVPALLRAAEESRLLALGSRALTAWESYVLGDVSLEVVGRAGRPVVLVREGWSGRPAFPAAEGEDVPLPAPHVVVGMGLKGSCDALLAFAFDAAESRGLPLHAVHGRALPVTAYAPWGVDPDAAEEFVKESEEAVRAAVRPWQERHPGVEVAVTVRPENPTRALLRSAPGAVLLAVGRRRRHAFVPRVGPVAHAAMHHAACPVAVVPDERPG</sequence>
<keyword evidence="4" id="KW-1185">Reference proteome</keyword>
<dbReference type="PANTHER" id="PTHR46268">
    <property type="entry name" value="STRESS RESPONSE PROTEIN NHAX"/>
    <property type="match status" value="1"/>
</dbReference>
<accession>A0ABW1FLK5</accession>
<dbReference type="Proteomes" id="UP001596241">
    <property type="component" value="Unassembled WGS sequence"/>
</dbReference>
<name>A0ABW1FLK5_9ACTN</name>
<feature type="domain" description="UspA" evidence="2">
    <location>
        <begin position="160"/>
        <end position="295"/>
    </location>
</feature>
<dbReference type="PANTHER" id="PTHR46268:SF6">
    <property type="entry name" value="UNIVERSAL STRESS PROTEIN UP12"/>
    <property type="match status" value="1"/>
</dbReference>
<protein>
    <submittedName>
        <fullName evidence="3">Universal stress protein</fullName>
    </submittedName>
</protein>
<dbReference type="InterPro" id="IPR006015">
    <property type="entry name" value="Universal_stress_UspA"/>
</dbReference>
<dbReference type="Pfam" id="PF00582">
    <property type="entry name" value="Usp"/>
    <property type="match status" value="2"/>
</dbReference>